<dbReference type="FunFam" id="3.30.300.160:FF:000002">
    <property type="entry name" value="Type II secretion system protein E"/>
    <property type="match status" value="1"/>
</dbReference>
<dbReference type="GO" id="GO:0000160">
    <property type="term" value="P:phosphorelay signal transduction system"/>
    <property type="evidence" value="ECO:0007669"/>
    <property type="project" value="InterPro"/>
</dbReference>
<dbReference type="InterPro" id="IPR007831">
    <property type="entry name" value="T2SS_GspE_N"/>
</dbReference>
<proteinExistence type="predicted"/>
<dbReference type="SUPFAM" id="SSF160246">
    <property type="entry name" value="EspE N-terminal domain-like"/>
    <property type="match status" value="1"/>
</dbReference>
<evidence type="ECO:0000313" key="4">
    <source>
        <dbReference type="EMBL" id="APG28898.1"/>
    </source>
</evidence>
<organism evidence="4 5">
    <name type="scientific">Syntrophotalea acetylenivorans</name>
    <dbReference type="NCBI Taxonomy" id="1842532"/>
    <lineage>
        <taxon>Bacteria</taxon>
        <taxon>Pseudomonadati</taxon>
        <taxon>Thermodesulfobacteriota</taxon>
        <taxon>Desulfuromonadia</taxon>
        <taxon>Desulfuromonadales</taxon>
        <taxon>Syntrophotaleaceae</taxon>
        <taxon>Syntrophotalea</taxon>
    </lineage>
</organism>
<dbReference type="Pfam" id="PF00072">
    <property type="entry name" value="Response_reg"/>
    <property type="match status" value="1"/>
</dbReference>
<dbReference type="Gene3D" id="3.30.300.160">
    <property type="entry name" value="Type II secretion system, protein E, N-terminal domain"/>
    <property type="match status" value="1"/>
</dbReference>
<keyword evidence="1" id="KW-0597">Phosphoprotein</keyword>
<dbReference type="STRING" id="1842532.A7E78_14305"/>
<protein>
    <recommendedName>
        <fullName evidence="3">Response regulatory domain-containing protein</fullName>
    </recommendedName>
</protein>
<evidence type="ECO:0000256" key="2">
    <source>
        <dbReference type="PROSITE-ProRule" id="PRU00169"/>
    </source>
</evidence>
<dbReference type="Gene3D" id="3.40.50.2300">
    <property type="match status" value="1"/>
</dbReference>
<name>A0A1L3GTA3_9BACT</name>
<reference evidence="4 5" key="1">
    <citation type="journal article" date="2017" name="Genome Announc.">
        <title>Complete Genome Sequences of Two Acetylene-Fermenting Pelobacter acetylenicus Strains.</title>
        <authorList>
            <person name="Sutton J.M."/>
            <person name="Baesman S.M."/>
            <person name="Fierst J.L."/>
            <person name="Poret-Peterson A.T."/>
            <person name="Oremland R.S."/>
            <person name="Dunlap D.S."/>
            <person name="Akob D.M."/>
        </authorList>
    </citation>
    <scope>NUCLEOTIDE SEQUENCE [LARGE SCALE GENOMIC DNA]</scope>
    <source>
        <strain evidence="4 5">SFB93</strain>
    </source>
</reference>
<keyword evidence="5" id="KW-1185">Reference proteome</keyword>
<dbReference type="InterPro" id="IPR011006">
    <property type="entry name" value="CheY-like_superfamily"/>
</dbReference>
<accession>A0A1L3GTA3</accession>
<dbReference type="PANTHER" id="PTHR44591:SF25">
    <property type="entry name" value="CHEMOTAXIS TWO-COMPONENT RESPONSE REGULATOR"/>
    <property type="match status" value="1"/>
</dbReference>
<dbReference type="InterPro" id="IPR050595">
    <property type="entry name" value="Bact_response_regulator"/>
</dbReference>
<dbReference type="PROSITE" id="PS50110">
    <property type="entry name" value="RESPONSE_REGULATORY"/>
    <property type="match status" value="1"/>
</dbReference>
<comment type="caution">
    <text evidence="2">Lacks conserved residue(s) required for the propagation of feature annotation.</text>
</comment>
<feature type="domain" description="Response regulatory" evidence="3">
    <location>
        <begin position="156"/>
        <end position="272"/>
    </location>
</feature>
<evidence type="ECO:0000259" key="3">
    <source>
        <dbReference type="PROSITE" id="PS50110"/>
    </source>
</evidence>
<dbReference type="KEGG" id="pef:A7E78_14305"/>
<dbReference type="AlphaFoldDB" id="A0A1L3GTA3"/>
<dbReference type="OrthoDB" id="5394048at2"/>
<dbReference type="SMART" id="SM00448">
    <property type="entry name" value="REC"/>
    <property type="match status" value="1"/>
</dbReference>
<dbReference type="InterPro" id="IPR037257">
    <property type="entry name" value="T2SS_E_N_sf"/>
</dbReference>
<dbReference type="PANTHER" id="PTHR44591">
    <property type="entry name" value="STRESS RESPONSE REGULATOR PROTEIN 1"/>
    <property type="match status" value="1"/>
</dbReference>
<dbReference type="EMBL" id="CP015519">
    <property type="protein sequence ID" value="APG28898.1"/>
    <property type="molecule type" value="Genomic_DNA"/>
</dbReference>
<sequence>MTSNRKKFGEILLEMGVISENDLDTALSRQRVSKKPLGQVFEELGVICDKDILRILARQFNLKKVEEIGRPPVPKEVLELIDGEMALENLIFPLGISNGKLLLATSDPLNFSAMDKLAFRTGLQVEPYLATPTEITRAIKKYYLKETAADDNQNQTVLVVDDQQPYRVTLCNHLQKDGYTVIEAENGADGLKQVLSHQPKLILLETGLRGMDGKDVFRTLQTNSLTRQVPVIALSSRAYPEEEAKYLDMGFFDFIAKPYNYVRLMARVRRALCFNRACPVVSLGDVPYPGLKKIDAHQM</sequence>
<evidence type="ECO:0000313" key="5">
    <source>
        <dbReference type="Proteomes" id="UP000182517"/>
    </source>
</evidence>
<dbReference type="InterPro" id="IPR001789">
    <property type="entry name" value="Sig_transdc_resp-reg_receiver"/>
</dbReference>
<dbReference type="RefSeq" id="WP_072284921.1">
    <property type="nucleotide sequence ID" value="NZ_CP015519.1"/>
</dbReference>
<gene>
    <name evidence="4" type="ORF">A7E78_14305</name>
</gene>
<evidence type="ECO:0000256" key="1">
    <source>
        <dbReference type="ARBA" id="ARBA00022553"/>
    </source>
</evidence>
<dbReference type="Proteomes" id="UP000182517">
    <property type="component" value="Chromosome"/>
</dbReference>
<dbReference type="Pfam" id="PF05157">
    <property type="entry name" value="MshEN"/>
    <property type="match status" value="1"/>
</dbReference>
<dbReference type="SUPFAM" id="SSF52172">
    <property type="entry name" value="CheY-like"/>
    <property type="match status" value="1"/>
</dbReference>